<gene>
    <name evidence="2" type="ORF">D5S18_24700</name>
</gene>
<comment type="caution">
    <text evidence="2">The sequence shown here is derived from an EMBL/GenBank/DDBJ whole genome shotgun (WGS) entry which is preliminary data.</text>
</comment>
<feature type="transmembrane region" description="Helical" evidence="1">
    <location>
        <begin position="56"/>
        <end position="76"/>
    </location>
</feature>
<dbReference type="AlphaFoldDB" id="A0A3A4K320"/>
<dbReference type="Proteomes" id="UP000266677">
    <property type="component" value="Unassembled WGS sequence"/>
</dbReference>
<proteinExistence type="predicted"/>
<keyword evidence="1" id="KW-0472">Membrane</keyword>
<evidence type="ECO:0000313" key="2">
    <source>
        <dbReference type="EMBL" id="RJO72344.1"/>
    </source>
</evidence>
<keyword evidence="1" id="KW-0812">Transmembrane</keyword>
<name>A0A3A4K320_9NOCA</name>
<dbReference type="RefSeq" id="WP_120043445.1">
    <property type="nucleotide sequence ID" value="NZ_QZFU01000029.1"/>
</dbReference>
<evidence type="ECO:0000256" key="1">
    <source>
        <dbReference type="SAM" id="Phobius"/>
    </source>
</evidence>
<evidence type="ECO:0000313" key="3">
    <source>
        <dbReference type="Proteomes" id="UP000266677"/>
    </source>
</evidence>
<accession>A0A3A4K320</accession>
<protein>
    <submittedName>
        <fullName evidence="2">Uncharacterized protein</fullName>
    </submittedName>
</protein>
<reference evidence="2 3" key="1">
    <citation type="submission" date="2018-09" db="EMBL/GenBank/DDBJ databases">
        <title>YIM PH21274 draft genome.</title>
        <authorList>
            <person name="Miao C."/>
        </authorList>
    </citation>
    <scope>NUCLEOTIDE SEQUENCE [LARGE SCALE GENOMIC DNA]</scope>
    <source>
        <strain evidence="2 3">YIM PH 21724</strain>
    </source>
</reference>
<dbReference type="EMBL" id="QZFU01000029">
    <property type="protein sequence ID" value="RJO72344.1"/>
    <property type="molecule type" value="Genomic_DNA"/>
</dbReference>
<organism evidence="2 3">
    <name type="scientific">Nocardia panacis</name>
    <dbReference type="NCBI Taxonomy" id="2340916"/>
    <lineage>
        <taxon>Bacteria</taxon>
        <taxon>Bacillati</taxon>
        <taxon>Actinomycetota</taxon>
        <taxon>Actinomycetes</taxon>
        <taxon>Mycobacteriales</taxon>
        <taxon>Nocardiaceae</taxon>
        <taxon>Nocardia</taxon>
    </lineage>
</organism>
<keyword evidence="1" id="KW-1133">Transmembrane helix</keyword>
<sequence length="143" mass="15191">MTTRVAFVVSAGLILAIAVGGLTTPRHTTAYSGPAVINYPQAQGFSMPSGAAGTPLGIVAGLLVAGAAVIGTVFFAPRERRLRDIPSAARQVPERLVGRHPEIGIFLEYLQTVDEQILTHRQCIPVGLYCISQYTSELVQSSK</sequence>
<keyword evidence="3" id="KW-1185">Reference proteome</keyword>